<reference evidence="4 5" key="1">
    <citation type="submission" date="2019-03" db="EMBL/GenBank/DDBJ databases">
        <title>Genomic Encyclopedia of Archaeal and Bacterial Type Strains, Phase II (KMG-II): from individual species to whole genera.</title>
        <authorList>
            <person name="Goeker M."/>
        </authorList>
    </citation>
    <scope>NUCLEOTIDE SEQUENCE [LARGE SCALE GENOMIC DNA]</scope>
    <source>
        <strain evidence="4 5">DSM 28353</strain>
    </source>
</reference>
<gene>
    <name evidence="4" type="ORF">CLV99_4168</name>
</gene>
<dbReference type="OrthoDB" id="649666at2"/>
<dbReference type="FunFam" id="2.60.120.1440:FF:000001">
    <property type="entry name" value="Putative anti-sigma factor"/>
    <property type="match status" value="1"/>
</dbReference>
<dbReference type="Proteomes" id="UP000295292">
    <property type="component" value="Unassembled WGS sequence"/>
</dbReference>
<feature type="transmembrane region" description="Helical" evidence="1">
    <location>
        <begin position="92"/>
        <end position="112"/>
    </location>
</feature>
<dbReference type="Pfam" id="PF04773">
    <property type="entry name" value="FecR"/>
    <property type="match status" value="1"/>
</dbReference>
<feature type="domain" description="FecR protein" evidence="2">
    <location>
        <begin position="178"/>
        <end position="272"/>
    </location>
</feature>
<proteinExistence type="predicted"/>
<dbReference type="InterPro" id="IPR012373">
    <property type="entry name" value="Ferrdict_sens_TM"/>
</dbReference>
<dbReference type="PANTHER" id="PTHR30273">
    <property type="entry name" value="PERIPLASMIC SIGNAL SENSOR AND SIGMA FACTOR ACTIVATOR FECR-RELATED"/>
    <property type="match status" value="1"/>
</dbReference>
<dbReference type="GO" id="GO:0016989">
    <property type="term" value="F:sigma factor antagonist activity"/>
    <property type="evidence" value="ECO:0007669"/>
    <property type="project" value="TreeGrafter"/>
</dbReference>
<evidence type="ECO:0000259" key="2">
    <source>
        <dbReference type="Pfam" id="PF04773"/>
    </source>
</evidence>
<evidence type="ECO:0000313" key="5">
    <source>
        <dbReference type="Proteomes" id="UP000295292"/>
    </source>
</evidence>
<evidence type="ECO:0000313" key="4">
    <source>
        <dbReference type="EMBL" id="TDQ73731.1"/>
    </source>
</evidence>
<comment type="caution">
    <text evidence="4">The sequence shown here is derived from an EMBL/GenBank/DDBJ whole genome shotgun (WGS) entry which is preliminary data.</text>
</comment>
<keyword evidence="1" id="KW-0472">Membrane</keyword>
<dbReference type="RefSeq" id="WP_133586323.1">
    <property type="nucleotide sequence ID" value="NZ_SNYV01000018.1"/>
</dbReference>
<name>A0A4R6W876_9SPHI</name>
<evidence type="ECO:0000256" key="1">
    <source>
        <dbReference type="SAM" id="Phobius"/>
    </source>
</evidence>
<feature type="domain" description="Protein FecR C-terminal" evidence="3">
    <location>
        <begin position="318"/>
        <end position="382"/>
    </location>
</feature>
<dbReference type="Gene3D" id="3.55.50.30">
    <property type="match status" value="1"/>
</dbReference>
<dbReference type="InterPro" id="IPR032508">
    <property type="entry name" value="FecR_C"/>
</dbReference>
<dbReference type="Gene3D" id="2.60.120.1440">
    <property type="match status" value="1"/>
</dbReference>
<accession>A0A4R6W876</accession>
<keyword evidence="1" id="KW-1133">Transmembrane helix</keyword>
<dbReference type="AlphaFoldDB" id="A0A4R6W876"/>
<dbReference type="PANTHER" id="PTHR30273:SF2">
    <property type="entry name" value="PROTEIN FECR"/>
    <property type="match status" value="1"/>
</dbReference>
<keyword evidence="1" id="KW-0812">Transmembrane</keyword>
<organism evidence="4 5">
    <name type="scientific">Sphingobacterium yanglingense</name>
    <dbReference type="NCBI Taxonomy" id="1437280"/>
    <lineage>
        <taxon>Bacteria</taxon>
        <taxon>Pseudomonadati</taxon>
        <taxon>Bacteroidota</taxon>
        <taxon>Sphingobacteriia</taxon>
        <taxon>Sphingobacteriales</taxon>
        <taxon>Sphingobacteriaceae</taxon>
        <taxon>Sphingobacterium</taxon>
    </lineage>
</organism>
<dbReference type="InterPro" id="IPR006860">
    <property type="entry name" value="FecR"/>
</dbReference>
<dbReference type="PIRSF" id="PIRSF018266">
    <property type="entry name" value="FecR"/>
    <property type="match status" value="1"/>
</dbReference>
<keyword evidence="5" id="KW-1185">Reference proteome</keyword>
<dbReference type="Pfam" id="PF16344">
    <property type="entry name" value="FecR_C"/>
    <property type="match status" value="1"/>
</dbReference>
<evidence type="ECO:0000259" key="3">
    <source>
        <dbReference type="Pfam" id="PF16344"/>
    </source>
</evidence>
<dbReference type="EMBL" id="SNYV01000018">
    <property type="protein sequence ID" value="TDQ73731.1"/>
    <property type="molecule type" value="Genomic_DNA"/>
</dbReference>
<sequence>MDAKAQFQLLFEKYLDGTITESESAALKNALDLEEYNTYTEETIADFFRAEQDGTTSEWLDKAEPIVDDTWRYLNKEVDKEILINIRPFSRLYKYAAVALLLISLTIIGYYYKKEAIEEVTVNVPDIKPGSNRATLTLSDGKSIALSEGQSSLVVSDEGMTYGDGTGIPGAVRVRTATIHTPRAGQYQVSLPDGTEVWLNAASSLSYPTTFEKDLRMVKVTGEVYFDVAKDAKRPFIVQTENQKIEVLGTSFNVNAYADQGKCLTTLIEGSLRVIAKQNDQRLVIKPGQQAIVSESGEMDVVQVDVEEYTAWKDGAYMVNNLTLEQFAKQIERWYDVDVDMGNYKNYRLSATIRRDVKLKEVLDAITLRTKIKFVVKERRVSVAE</sequence>
<protein>
    <submittedName>
        <fullName evidence="4">FecR family protein</fullName>
    </submittedName>
</protein>